<keyword evidence="16" id="KW-1185">Reference proteome</keyword>
<dbReference type="InterPro" id="IPR047196">
    <property type="entry name" value="YidC_ALB_C"/>
</dbReference>
<dbReference type="KEGG" id="cpae:CPAST_c03750"/>
<dbReference type="eggNOG" id="COG0706">
    <property type="taxonomic scope" value="Bacteria"/>
</dbReference>
<dbReference type="EMBL" id="JPGY02000001">
    <property type="protein sequence ID" value="KRU13525.1"/>
    <property type="molecule type" value="Genomic_DNA"/>
</dbReference>
<evidence type="ECO:0000256" key="9">
    <source>
        <dbReference type="RuleBase" id="RU003945"/>
    </source>
</evidence>
<feature type="coiled-coil region" evidence="10">
    <location>
        <begin position="55"/>
        <end position="82"/>
    </location>
</feature>
<comment type="subcellular location">
    <subcellularLocation>
        <location evidence="1">Cell membrane</location>
        <topology evidence="1">Multi-pass membrane protein</topology>
    </subcellularLocation>
    <subcellularLocation>
        <location evidence="9">Membrane</location>
        <topology evidence="9">Multi-pass membrane protein</topology>
    </subcellularLocation>
</comment>
<keyword evidence="4 9" id="KW-0812">Transmembrane</keyword>
<evidence type="ECO:0000256" key="1">
    <source>
        <dbReference type="ARBA" id="ARBA00004651"/>
    </source>
</evidence>
<evidence type="ECO:0000256" key="10">
    <source>
        <dbReference type="SAM" id="Coils"/>
    </source>
</evidence>
<feature type="transmembrane region" description="Helical" evidence="11">
    <location>
        <begin position="15"/>
        <end position="37"/>
    </location>
</feature>
<dbReference type="AlphaFoldDB" id="A0A0H3J6A7"/>
<proteinExistence type="inferred from homology"/>
<reference evidence="13 16" key="1">
    <citation type="journal article" date="2015" name="Genome Announc.">
        <title>Complete Genome Sequence of the Nitrogen-Fixing and Solvent-Producing Clostridium pasteurianum DSM 525.</title>
        <authorList>
            <person name="Poehlein A."/>
            <person name="Grosse-Honebrink A."/>
            <person name="Zhang Y."/>
            <person name="Minton N.P."/>
            <person name="Daniel R."/>
        </authorList>
    </citation>
    <scope>NUCLEOTIDE SEQUENCE [LARGE SCALE GENOMIC DNA]</scope>
    <source>
        <strain evidence="13">DSM 525</strain>
        <strain evidence="16">DSM 525 / ATCC 6013</strain>
    </source>
</reference>
<accession>A0A0H3J6A7</accession>
<dbReference type="GeneID" id="93072618"/>
<dbReference type="InterPro" id="IPR001708">
    <property type="entry name" value="YidC/ALB3/OXA1/COX18"/>
</dbReference>
<keyword evidence="7 11" id="KW-0472">Membrane</keyword>
<evidence type="ECO:0000256" key="8">
    <source>
        <dbReference type="ARBA" id="ARBA00023186"/>
    </source>
</evidence>
<dbReference type="GO" id="GO:0032977">
    <property type="term" value="F:membrane insertase activity"/>
    <property type="evidence" value="ECO:0007669"/>
    <property type="project" value="InterPro"/>
</dbReference>
<evidence type="ECO:0000256" key="11">
    <source>
        <dbReference type="SAM" id="Phobius"/>
    </source>
</evidence>
<organism evidence="13 16">
    <name type="scientific">Clostridium pasteurianum DSM 525 = ATCC 6013</name>
    <dbReference type="NCBI Taxonomy" id="1262449"/>
    <lineage>
        <taxon>Bacteria</taxon>
        <taxon>Bacillati</taxon>
        <taxon>Bacillota</taxon>
        <taxon>Clostridia</taxon>
        <taxon>Eubacteriales</taxon>
        <taxon>Clostridiaceae</taxon>
        <taxon>Clostridium</taxon>
    </lineage>
</organism>
<feature type="transmembrane region" description="Helical" evidence="11">
    <location>
        <begin position="87"/>
        <end position="107"/>
    </location>
</feature>
<dbReference type="GO" id="GO:0051205">
    <property type="term" value="P:protein insertion into membrane"/>
    <property type="evidence" value="ECO:0007669"/>
    <property type="project" value="TreeGrafter"/>
</dbReference>
<evidence type="ECO:0000259" key="12">
    <source>
        <dbReference type="Pfam" id="PF02096"/>
    </source>
</evidence>
<keyword evidence="3" id="KW-1003">Cell membrane</keyword>
<dbReference type="GO" id="GO:0015031">
    <property type="term" value="P:protein transport"/>
    <property type="evidence" value="ECO:0007669"/>
    <property type="project" value="UniProtKB-KW"/>
</dbReference>
<evidence type="ECO:0000256" key="6">
    <source>
        <dbReference type="ARBA" id="ARBA00022989"/>
    </source>
</evidence>
<evidence type="ECO:0000256" key="7">
    <source>
        <dbReference type="ARBA" id="ARBA00023136"/>
    </source>
</evidence>
<dbReference type="PANTHER" id="PTHR12428">
    <property type="entry name" value="OXA1"/>
    <property type="match status" value="1"/>
</dbReference>
<evidence type="ECO:0000313" key="13">
    <source>
        <dbReference type="EMBL" id="AJA50463.1"/>
    </source>
</evidence>
<dbReference type="PANTHER" id="PTHR12428:SF65">
    <property type="entry name" value="CYTOCHROME C OXIDASE ASSEMBLY PROTEIN COX18, MITOCHONDRIAL"/>
    <property type="match status" value="1"/>
</dbReference>
<evidence type="ECO:0000313" key="16">
    <source>
        <dbReference type="Proteomes" id="UP000030905"/>
    </source>
</evidence>
<dbReference type="RefSeq" id="WP_003441036.1">
    <property type="nucleotide sequence ID" value="NZ_ANZB01000001.1"/>
</dbReference>
<dbReference type="EMBL" id="CP009268">
    <property type="protein sequence ID" value="AJA50463.1"/>
    <property type="molecule type" value="Genomic_DNA"/>
</dbReference>
<keyword evidence="6 11" id="KW-1133">Transmembrane helix</keyword>
<keyword evidence="2" id="KW-0813">Transport</keyword>
<comment type="similarity">
    <text evidence="9">Belongs to the OXA1/ALB3/YidC family.</text>
</comment>
<keyword evidence="8" id="KW-0143">Chaperone</keyword>
<evidence type="ECO:0000256" key="2">
    <source>
        <dbReference type="ARBA" id="ARBA00022448"/>
    </source>
</evidence>
<evidence type="ECO:0000256" key="5">
    <source>
        <dbReference type="ARBA" id="ARBA00022927"/>
    </source>
</evidence>
<evidence type="ECO:0000256" key="4">
    <source>
        <dbReference type="ARBA" id="ARBA00022692"/>
    </source>
</evidence>
<dbReference type="GO" id="GO:0005886">
    <property type="term" value="C:plasma membrane"/>
    <property type="evidence" value="ECO:0007669"/>
    <property type="project" value="UniProtKB-SubCell"/>
</dbReference>
<keyword evidence="5" id="KW-0653">Protein transport</keyword>
<feature type="domain" description="Membrane insertase YidC/Oxa/ALB C-terminal" evidence="12">
    <location>
        <begin position="22"/>
        <end position="202"/>
    </location>
</feature>
<dbReference type="Proteomes" id="UP000028042">
    <property type="component" value="Unassembled WGS sequence"/>
</dbReference>
<dbReference type="NCBIfam" id="TIGR03592">
    <property type="entry name" value="yidC_oxa1_cterm"/>
    <property type="match status" value="1"/>
</dbReference>
<dbReference type="PATRIC" id="fig|1262449.3.peg.267"/>
<reference evidence="14 15" key="3">
    <citation type="journal article" name="Genome Announc.">
        <title>Improved Draft Genome Sequence of Clostridium pasteurianum Strain ATCC 6013 (DSM 525) Using a Hybrid Next-Generation Sequencing Approach.</title>
        <authorList>
            <person name="Pyne M.E."/>
            <person name="Utturkar S."/>
            <person name="Brown S.D."/>
            <person name="Moo-Young M."/>
            <person name="Chung D.A."/>
            <person name="Chou C.P."/>
        </authorList>
    </citation>
    <scope>NUCLEOTIDE SEQUENCE [LARGE SCALE GENOMIC DNA]</scope>
    <source>
        <strain evidence="14 15">ATCC 6013</strain>
    </source>
</reference>
<feature type="transmembrane region" description="Helical" evidence="11">
    <location>
        <begin position="131"/>
        <end position="154"/>
    </location>
</feature>
<evidence type="ECO:0000313" key="14">
    <source>
        <dbReference type="EMBL" id="KRU13525.1"/>
    </source>
</evidence>
<dbReference type="Proteomes" id="UP000030905">
    <property type="component" value="Chromosome"/>
</dbReference>
<dbReference type="Pfam" id="PF02096">
    <property type="entry name" value="60KD_IMP"/>
    <property type="match status" value="1"/>
</dbReference>
<gene>
    <name evidence="13" type="ORF">CLPA_c03750</name>
    <name evidence="14" type="ORF">CP6013_02773</name>
</gene>
<dbReference type="KEGG" id="cpat:CLPA_c03750"/>
<evidence type="ECO:0000313" key="15">
    <source>
        <dbReference type="Proteomes" id="UP000028042"/>
    </source>
</evidence>
<feature type="transmembrane region" description="Helical" evidence="11">
    <location>
        <begin position="166"/>
        <end position="190"/>
    </location>
</feature>
<dbReference type="InterPro" id="IPR028055">
    <property type="entry name" value="YidC/Oxa/ALB_C"/>
</dbReference>
<name>A0A0H3J6A7_CLOPA</name>
<reference evidence="14" key="2">
    <citation type="submission" date="2015-10" db="EMBL/GenBank/DDBJ databases">
        <title>Improved Draft Genome Sequence of Clostridium pasteurianum Strain ATCC 6013 (DSM 525) Using a Hybrid Next-Generation Sequencing Approach.</title>
        <authorList>
            <person name="Pyne M.E."/>
            <person name="Utturkar S.M."/>
            <person name="Brown S.D."/>
            <person name="Moo-Young M."/>
            <person name="Chung D.A."/>
            <person name="Chou P.C."/>
        </authorList>
    </citation>
    <scope>NUCLEOTIDE SEQUENCE</scope>
    <source>
        <strain evidence="14">ATCC 6013</strain>
    </source>
</reference>
<dbReference type="CDD" id="cd20070">
    <property type="entry name" value="5TM_YidC_Alb3"/>
    <property type="match status" value="1"/>
</dbReference>
<protein>
    <submittedName>
        <fullName evidence="13 14">Membrane protein insertase, YidC/Oxa1 family</fullName>
    </submittedName>
</protein>
<evidence type="ECO:0000256" key="3">
    <source>
        <dbReference type="ARBA" id="ARBA00022475"/>
    </source>
</evidence>
<sequence length="213" mass="24134">MNIIFNFLSNLLSNIFNFTGDWGLAIVLLTVVVRIVLSPMSFKQKKSMYQQQKLSIKMKEINEKYKNDKVKLEEEQKKHAAESAKSMFGCLVTFLQLPILMTMWTVINKLPVSAGTMLIPWVSSIKLSDSYFIVPLIYILASLTPSLLSYISFFKIEGQAKITKGNIIIMAVFGLIVAKAAPIAVGIYLITTSLFNFIEELAFRLYMRKVKTV</sequence>
<keyword evidence="10" id="KW-0175">Coiled coil</keyword>